<protein>
    <submittedName>
        <fullName evidence="2">Uncharacterized protein</fullName>
    </submittedName>
</protein>
<evidence type="ECO:0000256" key="1">
    <source>
        <dbReference type="SAM" id="MobiDB-lite"/>
    </source>
</evidence>
<name>A0A1A9UML9_GLOAU</name>
<evidence type="ECO:0000313" key="2">
    <source>
        <dbReference type="EnsemblMetazoa" id="GAUT009495-PA"/>
    </source>
</evidence>
<dbReference type="AlphaFoldDB" id="A0A1A9UML9"/>
<dbReference type="Proteomes" id="UP000078200">
    <property type="component" value="Unassembled WGS sequence"/>
</dbReference>
<feature type="region of interest" description="Disordered" evidence="1">
    <location>
        <begin position="65"/>
        <end position="90"/>
    </location>
</feature>
<organism evidence="2 3">
    <name type="scientific">Glossina austeni</name>
    <name type="common">Savannah tsetse fly</name>
    <dbReference type="NCBI Taxonomy" id="7395"/>
    <lineage>
        <taxon>Eukaryota</taxon>
        <taxon>Metazoa</taxon>
        <taxon>Ecdysozoa</taxon>
        <taxon>Arthropoda</taxon>
        <taxon>Hexapoda</taxon>
        <taxon>Insecta</taxon>
        <taxon>Pterygota</taxon>
        <taxon>Neoptera</taxon>
        <taxon>Endopterygota</taxon>
        <taxon>Diptera</taxon>
        <taxon>Brachycera</taxon>
        <taxon>Muscomorpha</taxon>
        <taxon>Hippoboscoidea</taxon>
        <taxon>Glossinidae</taxon>
        <taxon>Glossina</taxon>
    </lineage>
</organism>
<accession>A0A1A9UML9</accession>
<reference evidence="2" key="1">
    <citation type="submission" date="2020-05" db="UniProtKB">
        <authorList>
            <consortium name="EnsemblMetazoa"/>
        </authorList>
    </citation>
    <scope>IDENTIFICATION</scope>
    <source>
        <strain evidence="2">TTRI</strain>
    </source>
</reference>
<feature type="compositionally biased region" description="Basic residues" evidence="1">
    <location>
        <begin position="74"/>
        <end position="83"/>
    </location>
</feature>
<proteinExistence type="predicted"/>
<dbReference type="VEuPathDB" id="VectorBase:GAUT009495"/>
<dbReference type="EnsemblMetazoa" id="GAUT009495-RA">
    <property type="protein sequence ID" value="GAUT009495-PA"/>
    <property type="gene ID" value="GAUT009495"/>
</dbReference>
<keyword evidence="3" id="KW-1185">Reference proteome</keyword>
<evidence type="ECO:0000313" key="3">
    <source>
        <dbReference type="Proteomes" id="UP000078200"/>
    </source>
</evidence>
<sequence length="102" mass="11607">MSPHFKATVKSQYEPIVYLPPILHRLDTPKAGLKLNFKDYKQSTSITITSSTQTGCMSIKWKKAPKKKEPNFKLSKKSNKQKKLSNMTKPKNGLLAPVYLQN</sequence>